<evidence type="ECO:0000313" key="2">
    <source>
        <dbReference type="EMBL" id="JAP77306.1"/>
    </source>
</evidence>
<feature type="signal peptide" evidence="1">
    <location>
        <begin position="1"/>
        <end position="23"/>
    </location>
</feature>
<proteinExistence type="predicted"/>
<accession>A0A131YGU0</accession>
<sequence>MQVHRANVIFLLGLFFRLPILEQGPTCVLAATRKPAGAPLEKFPHGLLHRPRILRHPPLAPIREEVHDPLFKHPGALQTRPRLLKRPSLPPIPEEGEAPRRWSERALQLRIRLLAGYGPAPITGFAHHQPRHPNAQARGGGNWPVGARNILHLRPNMPGRG</sequence>
<reference evidence="2" key="1">
    <citation type="journal article" date="2016" name="Ticks Tick Borne Dis.">
        <title>De novo assembly and annotation of the salivary gland transcriptome of Rhipicephalus appendiculatus male and female ticks during blood feeding.</title>
        <authorList>
            <person name="de Castro M.H."/>
            <person name="de Klerk D."/>
            <person name="Pienaar R."/>
            <person name="Latif A.A."/>
            <person name="Rees D.J."/>
            <person name="Mans B.J."/>
        </authorList>
    </citation>
    <scope>NUCLEOTIDE SEQUENCE</scope>
    <source>
        <tissue evidence="2">Salivary glands</tissue>
    </source>
</reference>
<dbReference type="EMBL" id="GEDV01011251">
    <property type="protein sequence ID" value="JAP77306.1"/>
    <property type="molecule type" value="Transcribed_RNA"/>
</dbReference>
<protein>
    <recommendedName>
        <fullName evidence="3">Secreted protein</fullName>
    </recommendedName>
</protein>
<evidence type="ECO:0000256" key="1">
    <source>
        <dbReference type="SAM" id="SignalP"/>
    </source>
</evidence>
<feature type="chain" id="PRO_5007285137" description="Secreted protein" evidence="1">
    <location>
        <begin position="24"/>
        <end position="161"/>
    </location>
</feature>
<dbReference type="AlphaFoldDB" id="A0A131YGU0"/>
<organism evidence="2">
    <name type="scientific">Rhipicephalus appendiculatus</name>
    <name type="common">Brown ear tick</name>
    <dbReference type="NCBI Taxonomy" id="34631"/>
    <lineage>
        <taxon>Eukaryota</taxon>
        <taxon>Metazoa</taxon>
        <taxon>Ecdysozoa</taxon>
        <taxon>Arthropoda</taxon>
        <taxon>Chelicerata</taxon>
        <taxon>Arachnida</taxon>
        <taxon>Acari</taxon>
        <taxon>Parasitiformes</taxon>
        <taxon>Ixodida</taxon>
        <taxon>Ixodoidea</taxon>
        <taxon>Ixodidae</taxon>
        <taxon>Rhipicephalinae</taxon>
        <taxon>Rhipicephalus</taxon>
        <taxon>Rhipicephalus</taxon>
    </lineage>
</organism>
<keyword evidence="1" id="KW-0732">Signal</keyword>
<evidence type="ECO:0008006" key="3">
    <source>
        <dbReference type="Google" id="ProtNLM"/>
    </source>
</evidence>
<name>A0A131YGU0_RHIAP</name>